<dbReference type="PROSITE" id="PS00476">
    <property type="entry name" value="FATTY_ACID_DESATUR_1"/>
    <property type="match status" value="1"/>
</dbReference>
<dbReference type="InterPro" id="IPR015876">
    <property type="entry name" value="Acyl-CoA_DS"/>
</dbReference>
<keyword evidence="5" id="KW-0479">Metal-binding</keyword>
<evidence type="ECO:0000256" key="2">
    <source>
        <dbReference type="ARBA" id="ARBA00009295"/>
    </source>
</evidence>
<proteinExistence type="inferred from homology"/>
<evidence type="ECO:0000256" key="7">
    <source>
        <dbReference type="ARBA" id="ARBA00022989"/>
    </source>
</evidence>
<accession>A0A834RD71</accession>
<organism evidence="16">
    <name type="scientific">Sarcoptes scabiei</name>
    <name type="common">Itch mite</name>
    <name type="synonym">Acarus scabiei</name>
    <dbReference type="NCBI Taxonomy" id="52283"/>
    <lineage>
        <taxon>Eukaryota</taxon>
        <taxon>Metazoa</taxon>
        <taxon>Ecdysozoa</taxon>
        <taxon>Arthropoda</taxon>
        <taxon>Chelicerata</taxon>
        <taxon>Arachnida</taxon>
        <taxon>Acari</taxon>
        <taxon>Acariformes</taxon>
        <taxon>Sarcoptiformes</taxon>
        <taxon>Astigmata</taxon>
        <taxon>Psoroptidia</taxon>
        <taxon>Sarcoptoidea</taxon>
        <taxon>Sarcoptidae</taxon>
        <taxon>Sarcoptinae</taxon>
        <taxon>Sarcoptes</taxon>
    </lineage>
</organism>
<dbReference type="PRINTS" id="PR00075">
    <property type="entry name" value="FACDDSATRASE"/>
</dbReference>
<evidence type="ECO:0000313" key="18">
    <source>
        <dbReference type="Proteomes" id="UP000070412"/>
    </source>
</evidence>
<evidence type="ECO:0000256" key="12">
    <source>
        <dbReference type="ARBA" id="ARBA00023160"/>
    </source>
</evidence>
<feature type="transmembrane region" description="Helical" evidence="14">
    <location>
        <begin position="166"/>
        <end position="185"/>
    </location>
</feature>
<keyword evidence="7 14" id="KW-1133">Transmembrane helix</keyword>
<evidence type="ECO:0000256" key="10">
    <source>
        <dbReference type="ARBA" id="ARBA00023098"/>
    </source>
</evidence>
<dbReference type="CDD" id="cd03505">
    <property type="entry name" value="Delta9-FADS-like"/>
    <property type="match status" value="1"/>
</dbReference>
<dbReference type="AlphaFoldDB" id="A0A834RD71"/>
<dbReference type="GO" id="GO:0006636">
    <property type="term" value="P:unsaturated fatty acid biosynthetic process"/>
    <property type="evidence" value="ECO:0007669"/>
    <property type="project" value="TreeGrafter"/>
</dbReference>
<evidence type="ECO:0000313" key="16">
    <source>
        <dbReference type="EMBL" id="KAF7494494.1"/>
    </source>
</evidence>
<evidence type="ECO:0000256" key="6">
    <source>
        <dbReference type="ARBA" id="ARBA00022832"/>
    </source>
</evidence>
<dbReference type="Proteomes" id="UP000070412">
    <property type="component" value="Unassembled WGS sequence"/>
</dbReference>
<evidence type="ECO:0000256" key="11">
    <source>
        <dbReference type="ARBA" id="ARBA00023136"/>
    </source>
</evidence>
<evidence type="ECO:0000256" key="13">
    <source>
        <dbReference type="RuleBase" id="RU000581"/>
    </source>
</evidence>
<feature type="transmembrane region" description="Helical" evidence="14">
    <location>
        <begin position="318"/>
        <end position="340"/>
    </location>
</feature>
<evidence type="ECO:0000256" key="9">
    <source>
        <dbReference type="ARBA" id="ARBA00023004"/>
    </source>
</evidence>
<keyword evidence="11 14" id="KW-0472">Membrane</keyword>
<keyword evidence="8 13" id="KW-0560">Oxidoreductase</keyword>
<dbReference type="InterPro" id="IPR005804">
    <property type="entry name" value="FA_desaturase_dom"/>
</dbReference>
<dbReference type="OrthoDB" id="6499443at2759"/>
<dbReference type="Pfam" id="PF00487">
    <property type="entry name" value="FA_desaturase"/>
    <property type="match status" value="1"/>
</dbReference>
<comment type="cofactor">
    <cofactor evidence="13">
        <name>Fe(2+)</name>
        <dbReference type="ChEBI" id="CHEBI:29033"/>
    </cofactor>
</comment>
<evidence type="ECO:0000256" key="5">
    <source>
        <dbReference type="ARBA" id="ARBA00022723"/>
    </source>
</evidence>
<dbReference type="GO" id="GO:0005506">
    <property type="term" value="F:iron ion binding"/>
    <property type="evidence" value="ECO:0007669"/>
    <property type="project" value="TreeGrafter"/>
</dbReference>
<dbReference type="PANTHER" id="PTHR11351">
    <property type="entry name" value="ACYL-COA DESATURASE"/>
    <property type="match status" value="1"/>
</dbReference>
<sequence length="358" mass="42482">MNQLANDCDRKSSRYQLEIVWRNVFLMTSLHLAAIYGLFLMTFYAKYATLLMHNLSVIILGLGITCGAHRLWAHRSYEASLGLRIFLMLLNSSSLQNDIYVWSRDHRTHHKFSETDADPHNVCRGFFFSHIGWLLCRKHPDVRQFGQTISMSDLEEDIVIQFQRKFYRPLSILMTFIVPTVLAWFCWNEDFFIALLTTMTRYTFTLHATWLVNSAAHLYGRQPYDCRMRPSDNLFVEYISIGEGYHNYHHVFPQDYSASELSWTMDYNFSTLFIDLCAWFGLVWNRKKIDPKMIAERVRRTGDPSLIQVYHSRKNYSLWLHTIIPTVLMIILPILTVFLFRRFLSRFCTTYFDENFSR</sequence>
<evidence type="ECO:0000256" key="8">
    <source>
        <dbReference type="ARBA" id="ARBA00023002"/>
    </source>
</evidence>
<keyword evidence="9" id="KW-0408">Iron</keyword>
<keyword evidence="10" id="KW-0443">Lipid metabolism</keyword>
<reference evidence="17" key="3">
    <citation type="submission" date="2022-06" db="UniProtKB">
        <authorList>
            <consortium name="EnsemblMetazoa"/>
        </authorList>
    </citation>
    <scope>IDENTIFICATION</scope>
</reference>
<reference evidence="16" key="2">
    <citation type="submission" date="2020-01" db="EMBL/GenBank/DDBJ databases">
        <authorList>
            <person name="Korhonen P.K.K."/>
            <person name="Guangxu M.G."/>
            <person name="Wang T.W."/>
            <person name="Stroehlein A.J.S."/>
            <person name="Young N.D."/>
            <person name="Ang C.-S.A."/>
            <person name="Fernando D.W.F."/>
            <person name="Lu H.L."/>
            <person name="Taylor S.T."/>
            <person name="Ehtesham M.E.M."/>
            <person name="Najaraj S.H.N."/>
            <person name="Harsha G.H.G."/>
            <person name="Madugundu A.M."/>
            <person name="Renuse S.R."/>
            <person name="Holt D.H."/>
            <person name="Pandey A.P."/>
            <person name="Papenfuss A.P."/>
            <person name="Gasser R.B.G."/>
            <person name="Fischer K.F."/>
        </authorList>
    </citation>
    <scope>NUCLEOTIDE SEQUENCE</scope>
    <source>
        <strain evidence="16">SSS_KF_BRIS2020</strain>
    </source>
</reference>
<gene>
    <name evidence="16" type="ORF">SSS_5903</name>
</gene>
<dbReference type="GO" id="GO:0004768">
    <property type="term" value="F:stearoyl-CoA 9-desaturase activity"/>
    <property type="evidence" value="ECO:0007669"/>
    <property type="project" value="TreeGrafter"/>
</dbReference>
<evidence type="ECO:0000313" key="17">
    <source>
        <dbReference type="EnsemblMetazoa" id="KAF7494494.1"/>
    </source>
</evidence>
<keyword evidence="4 13" id="KW-0812">Transmembrane</keyword>
<evidence type="ECO:0000256" key="3">
    <source>
        <dbReference type="ARBA" id="ARBA00022516"/>
    </source>
</evidence>
<comment type="subcellular location">
    <subcellularLocation>
        <location evidence="1">Membrane</location>
        <topology evidence="1">Multi-pass membrane protein</topology>
    </subcellularLocation>
</comment>
<evidence type="ECO:0000256" key="1">
    <source>
        <dbReference type="ARBA" id="ARBA00004141"/>
    </source>
</evidence>
<dbReference type="GO" id="GO:0005789">
    <property type="term" value="C:endoplasmic reticulum membrane"/>
    <property type="evidence" value="ECO:0007669"/>
    <property type="project" value="TreeGrafter"/>
</dbReference>
<protein>
    <submittedName>
        <fullName evidence="16">Acyl-CoA desaturase 1</fullName>
    </submittedName>
</protein>
<feature type="transmembrane region" description="Helical" evidence="14">
    <location>
        <begin position="51"/>
        <end position="72"/>
    </location>
</feature>
<keyword evidence="3 13" id="KW-0444">Lipid biosynthesis</keyword>
<dbReference type="PANTHER" id="PTHR11351:SF31">
    <property type="entry name" value="DESATURASE 1, ISOFORM A-RELATED"/>
    <property type="match status" value="1"/>
</dbReference>
<comment type="domain">
    <text evidence="13">The histidine box domains are involved in binding the catalytic metal ions.</text>
</comment>
<reference evidence="18" key="1">
    <citation type="journal article" date="2020" name="PLoS Negl. Trop. Dis.">
        <title>High-quality nuclear genome for Sarcoptes scabiei-A critical resource for a neglected parasite.</title>
        <authorList>
            <person name="Korhonen P.K."/>
            <person name="Gasser R.B."/>
            <person name="Ma G."/>
            <person name="Wang T."/>
            <person name="Stroehlein A.J."/>
            <person name="Young N.D."/>
            <person name="Ang C.S."/>
            <person name="Fernando D.D."/>
            <person name="Lu H.C."/>
            <person name="Taylor S."/>
            <person name="Reynolds S.L."/>
            <person name="Mofiz E."/>
            <person name="Najaraj S.H."/>
            <person name="Gowda H."/>
            <person name="Madugundu A."/>
            <person name="Renuse S."/>
            <person name="Holt D."/>
            <person name="Pandey A."/>
            <person name="Papenfuss A.T."/>
            <person name="Fischer K."/>
        </authorList>
    </citation>
    <scope>NUCLEOTIDE SEQUENCE [LARGE SCALE GENOMIC DNA]</scope>
</reference>
<dbReference type="EMBL" id="WVUK01000053">
    <property type="protein sequence ID" value="KAF7494494.1"/>
    <property type="molecule type" value="Genomic_DNA"/>
</dbReference>
<keyword evidence="12 13" id="KW-0275">Fatty acid biosynthesis</keyword>
<feature type="domain" description="Fatty acid desaturase" evidence="15">
    <location>
        <begin position="56"/>
        <end position="254"/>
    </location>
</feature>
<evidence type="ECO:0000256" key="4">
    <source>
        <dbReference type="ARBA" id="ARBA00022692"/>
    </source>
</evidence>
<evidence type="ECO:0000256" key="14">
    <source>
        <dbReference type="SAM" id="Phobius"/>
    </source>
</evidence>
<feature type="transmembrane region" description="Helical" evidence="14">
    <location>
        <begin position="267"/>
        <end position="284"/>
    </location>
</feature>
<comment type="similarity">
    <text evidence="2 13">Belongs to the fatty acid desaturase type 1 family.</text>
</comment>
<keyword evidence="6" id="KW-0276">Fatty acid metabolism</keyword>
<dbReference type="InterPro" id="IPR001522">
    <property type="entry name" value="FADS-1_CS"/>
</dbReference>
<keyword evidence="18" id="KW-1185">Reference proteome</keyword>
<dbReference type="EnsemblMetazoa" id="SSS_5903s_mrna">
    <property type="protein sequence ID" value="KAF7494494.1"/>
    <property type="gene ID" value="SSS_5903"/>
</dbReference>
<name>A0A834RD71_SARSC</name>
<evidence type="ECO:0000259" key="15">
    <source>
        <dbReference type="Pfam" id="PF00487"/>
    </source>
</evidence>
<feature type="transmembrane region" description="Helical" evidence="14">
    <location>
        <begin position="20"/>
        <end position="45"/>
    </location>
</feature>